<reference evidence="2" key="2">
    <citation type="submission" date="2023-02" db="EMBL/GenBank/DDBJ databases">
        <authorList>
            <person name="Rayyan A."/>
            <person name="Meyer T."/>
            <person name="Kyndt J.A."/>
        </authorList>
    </citation>
    <scope>NUCLEOTIDE SEQUENCE</scope>
    <source>
        <strain evidence="2">DSM 9987</strain>
    </source>
</reference>
<keyword evidence="3" id="KW-1185">Reference proteome</keyword>
<dbReference type="SUPFAM" id="SSF88723">
    <property type="entry name" value="PIN domain-like"/>
    <property type="match status" value="1"/>
</dbReference>
<evidence type="ECO:0000313" key="3">
    <source>
        <dbReference type="Proteomes" id="UP001165652"/>
    </source>
</evidence>
<sequence>MDPSEPEKREKFAEWLRVMIRTRMLVLSPQSLNECYRVLTDRRRLDRMEVRSFIERLVPFCTAKLDPDVLHRAWRVQDADGFGWWDSLLISSALIAGCSVFLSEDMQHERAIEGMTILNPFKLGSPEPFFS</sequence>
<dbReference type="EMBL" id="JAQQLI010000062">
    <property type="protein sequence ID" value="MDC7789153.1"/>
    <property type="molecule type" value="Genomic_DNA"/>
</dbReference>
<dbReference type="InterPro" id="IPR002716">
    <property type="entry name" value="PIN_dom"/>
</dbReference>
<accession>A0ABT5JIA8</accession>
<dbReference type="Pfam" id="PF01850">
    <property type="entry name" value="PIN"/>
    <property type="match status" value="1"/>
</dbReference>
<proteinExistence type="predicted"/>
<organism evidence="2 3">
    <name type="scientific">Rhodoplanes tepidamans</name>
    <name type="common">Rhodoplanes cryptolactis</name>
    <dbReference type="NCBI Taxonomy" id="200616"/>
    <lineage>
        <taxon>Bacteria</taxon>
        <taxon>Pseudomonadati</taxon>
        <taxon>Pseudomonadota</taxon>
        <taxon>Alphaproteobacteria</taxon>
        <taxon>Hyphomicrobiales</taxon>
        <taxon>Nitrobacteraceae</taxon>
        <taxon>Rhodoplanes</taxon>
    </lineage>
</organism>
<protein>
    <submittedName>
        <fullName evidence="2">PIN domain-containing protein</fullName>
    </submittedName>
</protein>
<dbReference type="RefSeq" id="WP_272780005.1">
    <property type="nucleotide sequence ID" value="NZ_JAQQLI010000062.1"/>
</dbReference>
<gene>
    <name evidence="2" type="ORF">PQJ73_26025</name>
</gene>
<dbReference type="CDD" id="cd18692">
    <property type="entry name" value="PIN_VapC-like"/>
    <property type="match status" value="1"/>
</dbReference>
<feature type="domain" description="PIN" evidence="1">
    <location>
        <begin position="7"/>
        <end position="110"/>
    </location>
</feature>
<reference evidence="2" key="1">
    <citation type="journal article" date="2023" name="Microbiol Resour">
        <title>Genome Sequences of Rhodoplanes serenus and Two Thermotolerant Strains, Rhodoplanes tepidamans and 'Rhodoplanes cryptolactis,' Further Refine the Genus.</title>
        <authorList>
            <person name="Rayyan A.A."/>
            <person name="Kyndt J.A."/>
        </authorList>
    </citation>
    <scope>NUCLEOTIDE SEQUENCE</scope>
    <source>
        <strain evidence="2">DSM 9987</strain>
    </source>
</reference>
<evidence type="ECO:0000259" key="1">
    <source>
        <dbReference type="Pfam" id="PF01850"/>
    </source>
</evidence>
<comment type="caution">
    <text evidence="2">The sequence shown here is derived from an EMBL/GenBank/DDBJ whole genome shotgun (WGS) entry which is preliminary data.</text>
</comment>
<dbReference type="InterPro" id="IPR029060">
    <property type="entry name" value="PIN-like_dom_sf"/>
</dbReference>
<name>A0ABT5JIA8_RHOTP</name>
<dbReference type="Gene3D" id="3.40.50.1010">
    <property type="entry name" value="5'-nuclease"/>
    <property type="match status" value="1"/>
</dbReference>
<dbReference type="Proteomes" id="UP001165652">
    <property type="component" value="Unassembled WGS sequence"/>
</dbReference>
<evidence type="ECO:0000313" key="2">
    <source>
        <dbReference type="EMBL" id="MDC7789153.1"/>
    </source>
</evidence>